<reference evidence="1" key="1">
    <citation type="submission" date="2021-05" db="EMBL/GenBank/DDBJ databases">
        <authorList>
            <person name="Pan Q."/>
            <person name="Jouanno E."/>
            <person name="Zahm M."/>
            <person name="Klopp C."/>
            <person name="Cabau C."/>
            <person name="Louis A."/>
            <person name="Berthelot C."/>
            <person name="Parey E."/>
            <person name="Roest Crollius H."/>
            <person name="Montfort J."/>
            <person name="Robinson-Rechavi M."/>
            <person name="Bouchez O."/>
            <person name="Lampietro C."/>
            <person name="Lopez Roques C."/>
            <person name="Donnadieu C."/>
            <person name="Postlethwait J."/>
            <person name="Bobe J."/>
            <person name="Dillon D."/>
            <person name="Chandos A."/>
            <person name="von Hippel F."/>
            <person name="Guiguen Y."/>
        </authorList>
    </citation>
    <scope>NUCLEOTIDE SEQUENCE</scope>
    <source>
        <strain evidence="1">YG-Jan2019</strain>
    </source>
</reference>
<dbReference type="Proteomes" id="UP001157502">
    <property type="component" value="Chromosome 1"/>
</dbReference>
<dbReference type="EMBL" id="CM055728">
    <property type="protein sequence ID" value="KAJ8016566.1"/>
    <property type="molecule type" value="Genomic_DNA"/>
</dbReference>
<evidence type="ECO:0000313" key="1">
    <source>
        <dbReference type="EMBL" id="KAJ8016566.1"/>
    </source>
</evidence>
<gene>
    <name evidence="1" type="ORF">DPEC_G00008570</name>
</gene>
<sequence>MCHLVLSASTAIGFAHLHLLIFTFTNRPQSSSGSRTTYHNEEMLHDAALDNTVGFFSRLCGPAADVVRSADRRRHRMKQQIRARISAP</sequence>
<proteinExistence type="predicted"/>
<comment type="caution">
    <text evidence="1">The sequence shown here is derived from an EMBL/GenBank/DDBJ whole genome shotgun (WGS) entry which is preliminary data.</text>
</comment>
<keyword evidence="2" id="KW-1185">Reference proteome</keyword>
<name>A0ACC2HLJ8_DALPE</name>
<organism evidence="1 2">
    <name type="scientific">Dallia pectoralis</name>
    <name type="common">Alaska blackfish</name>
    <dbReference type="NCBI Taxonomy" id="75939"/>
    <lineage>
        <taxon>Eukaryota</taxon>
        <taxon>Metazoa</taxon>
        <taxon>Chordata</taxon>
        <taxon>Craniata</taxon>
        <taxon>Vertebrata</taxon>
        <taxon>Euteleostomi</taxon>
        <taxon>Actinopterygii</taxon>
        <taxon>Neopterygii</taxon>
        <taxon>Teleostei</taxon>
        <taxon>Protacanthopterygii</taxon>
        <taxon>Esociformes</taxon>
        <taxon>Umbridae</taxon>
        <taxon>Dallia</taxon>
    </lineage>
</organism>
<protein>
    <submittedName>
        <fullName evidence="1">Uncharacterized protein</fullName>
    </submittedName>
</protein>
<accession>A0ACC2HLJ8</accession>
<evidence type="ECO:0000313" key="2">
    <source>
        <dbReference type="Proteomes" id="UP001157502"/>
    </source>
</evidence>